<reference evidence="1 2" key="1">
    <citation type="submission" date="2023-07" db="EMBL/GenBank/DDBJ databases">
        <title>Genomic Encyclopedia of Type Strains, Phase IV (KMG-IV): sequencing the most valuable type-strain genomes for metagenomic binning, comparative biology and taxonomic classification.</title>
        <authorList>
            <person name="Goeker M."/>
        </authorList>
    </citation>
    <scope>NUCLEOTIDE SEQUENCE [LARGE SCALE GENOMIC DNA]</scope>
    <source>
        <strain evidence="1 2">DSM 19154</strain>
    </source>
</reference>
<organism evidence="1 2">
    <name type="scientific">Alkalicoccobacillus murimartini</name>
    <dbReference type="NCBI Taxonomy" id="171685"/>
    <lineage>
        <taxon>Bacteria</taxon>
        <taxon>Bacillati</taxon>
        <taxon>Bacillota</taxon>
        <taxon>Bacilli</taxon>
        <taxon>Bacillales</taxon>
        <taxon>Bacillaceae</taxon>
        <taxon>Alkalicoccobacillus</taxon>
    </lineage>
</organism>
<accession>A0ABT9YDV5</accession>
<dbReference type="Proteomes" id="UP001225034">
    <property type="component" value="Unassembled WGS sequence"/>
</dbReference>
<keyword evidence="2" id="KW-1185">Reference proteome</keyword>
<dbReference type="EMBL" id="JAUSUA010000001">
    <property type="protein sequence ID" value="MDQ0205813.1"/>
    <property type="molecule type" value="Genomic_DNA"/>
</dbReference>
<name>A0ABT9YDV5_9BACI</name>
<sequence length="55" mass="6198">MTEEMAKEILVQLKCGETSECRVAIAEFLTFQPVLFKHEEFKNFRGVANHGGAIV</sequence>
<protein>
    <submittedName>
        <fullName evidence="1">Uncharacterized protein</fullName>
    </submittedName>
</protein>
<evidence type="ECO:0000313" key="2">
    <source>
        <dbReference type="Proteomes" id="UP001225034"/>
    </source>
</evidence>
<gene>
    <name evidence="1" type="ORF">J2S05_000587</name>
</gene>
<dbReference type="RefSeq" id="WP_306979767.1">
    <property type="nucleotide sequence ID" value="NZ_JAUSUA010000001.1"/>
</dbReference>
<proteinExistence type="predicted"/>
<comment type="caution">
    <text evidence="1">The sequence shown here is derived from an EMBL/GenBank/DDBJ whole genome shotgun (WGS) entry which is preliminary data.</text>
</comment>
<evidence type="ECO:0000313" key="1">
    <source>
        <dbReference type="EMBL" id="MDQ0205813.1"/>
    </source>
</evidence>